<proteinExistence type="inferred from homology"/>
<gene>
    <name evidence="9" type="primary">tsaC</name>
    <name evidence="11" type="ORF">QJT80_13955</name>
</gene>
<organism evidence="11">
    <name type="scientific">Candidatus Thiocaldithrix dubininis</name>
    <dbReference type="NCBI Taxonomy" id="3080823"/>
    <lineage>
        <taxon>Bacteria</taxon>
        <taxon>Pseudomonadati</taxon>
        <taxon>Pseudomonadota</taxon>
        <taxon>Gammaproteobacteria</taxon>
        <taxon>Thiotrichales</taxon>
        <taxon>Thiotrichaceae</taxon>
        <taxon>Candidatus Thiocaldithrix</taxon>
    </lineage>
</organism>
<comment type="similarity">
    <text evidence="9">Belongs to the SUA5 family. TsaC subfamily.</text>
</comment>
<dbReference type="PANTHER" id="PTHR17490">
    <property type="entry name" value="SUA5"/>
    <property type="match status" value="1"/>
</dbReference>
<evidence type="ECO:0000313" key="11">
    <source>
        <dbReference type="EMBL" id="WGZ90575.1"/>
    </source>
</evidence>
<reference evidence="11" key="2">
    <citation type="submission" date="2023-04" db="EMBL/GenBank/DDBJ databases">
        <authorList>
            <person name="Beletskiy A.V."/>
            <person name="Mardanov A.V."/>
            <person name="Ravin N.V."/>
        </authorList>
    </citation>
    <scope>NUCLEOTIDE SEQUENCE</scope>
    <source>
        <strain evidence="11">GKL-01</strain>
    </source>
</reference>
<dbReference type="InterPro" id="IPR050156">
    <property type="entry name" value="TC-AMP_synthase_SUA5"/>
</dbReference>
<dbReference type="GO" id="GO:0005737">
    <property type="term" value="C:cytoplasm"/>
    <property type="evidence" value="ECO:0007669"/>
    <property type="project" value="UniProtKB-SubCell"/>
</dbReference>
<dbReference type="HAMAP" id="MF_01852">
    <property type="entry name" value="TsaC"/>
    <property type="match status" value="1"/>
</dbReference>
<dbReference type="Proteomes" id="UP001300672">
    <property type="component" value="Chromosome"/>
</dbReference>
<keyword evidence="6 9" id="KW-0547">Nucleotide-binding</keyword>
<evidence type="ECO:0000256" key="5">
    <source>
        <dbReference type="ARBA" id="ARBA00022695"/>
    </source>
</evidence>
<dbReference type="EMBL" id="CP124755">
    <property type="protein sequence ID" value="WGZ90575.1"/>
    <property type="molecule type" value="Genomic_DNA"/>
</dbReference>
<comment type="subcellular location">
    <subcellularLocation>
        <location evidence="1 9">Cytoplasm</location>
    </subcellularLocation>
</comment>
<evidence type="ECO:0000256" key="8">
    <source>
        <dbReference type="ARBA" id="ARBA00048366"/>
    </source>
</evidence>
<dbReference type="InterPro" id="IPR023535">
    <property type="entry name" value="TC-AMP_synthase"/>
</dbReference>
<evidence type="ECO:0000256" key="1">
    <source>
        <dbReference type="ARBA" id="ARBA00004496"/>
    </source>
</evidence>
<dbReference type="InterPro" id="IPR006070">
    <property type="entry name" value="Sua5-like_dom"/>
</dbReference>
<evidence type="ECO:0000256" key="6">
    <source>
        <dbReference type="ARBA" id="ARBA00022741"/>
    </source>
</evidence>
<comment type="catalytic activity">
    <reaction evidence="8 9">
        <text>L-threonine + hydrogencarbonate + ATP = L-threonylcarbamoyladenylate + diphosphate + H2O</text>
        <dbReference type="Rhea" id="RHEA:36407"/>
        <dbReference type="ChEBI" id="CHEBI:15377"/>
        <dbReference type="ChEBI" id="CHEBI:17544"/>
        <dbReference type="ChEBI" id="CHEBI:30616"/>
        <dbReference type="ChEBI" id="CHEBI:33019"/>
        <dbReference type="ChEBI" id="CHEBI:57926"/>
        <dbReference type="ChEBI" id="CHEBI:73682"/>
        <dbReference type="EC" id="2.7.7.87"/>
    </reaction>
</comment>
<keyword evidence="3 9" id="KW-0808">Transferase</keyword>
<dbReference type="GO" id="GO:0005524">
    <property type="term" value="F:ATP binding"/>
    <property type="evidence" value="ECO:0007669"/>
    <property type="project" value="UniProtKB-UniRule"/>
</dbReference>
<dbReference type="GO" id="GO:0006450">
    <property type="term" value="P:regulation of translational fidelity"/>
    <property type="evidence" value="ECO:0007669"/>
    <property type="project" value="TreeGrafter"/>
</dbReference>
<keyword evidence="4 9" id="KW-0819">tRNA processing</keyword>
<dbReference type="SUPFAM" id="SSF55821">
    <property type="entry name" value="YrdC/RibB"/>
    <property type="match status" value="1"/>
</dbReference>
<dbReference type="GO" id="GO:0061710">
    <property type="term" value="F:L-threonylcarbamoyladenylate synthase"/>
    <property type="evidence" value="ECO:0007669"/>
    <property type="project" value="UniProtKB-EC"/>
</dbReference>
<dbReference type="FunFam" id="3.90.870.10:FF:000004">
    <property type="entry name" value="Threonylcarbamoyl-AMP synthase"/>
    <property type="match status" value="1"/>
</dbReference>
<dbReference type="EC" id="2.7.7.87" evidence="9"/>
<evidence type="ECO:0000256" key="4">
    <source>
        <dbReference type="ARBA" id="ARBA00022694"/>
    </source>
</evidence>
<dbReference type="KEGG" id="tdu:QJT80_13955"/>
<keyword evidence="2 9" id="KW-0963">Cytoplasm</keyword>
<dbReference type="PANTHER" id="PTHR17490:SF18">
    <property type="entry name" value="THREONYLCARBAMOYL-AMP SYNTHASE"/>
    <property type="match status" value="1"/>
</dbReference>
<dbReference type="GO" id="GO:0002949">
    <property type="term" value="P:tRNA threonylcarbamoyladenosine modification"/>
    <property type="evidence" value="ECO:0007669"/>
    <property type="project" value="UniProtKB-UniRule"/>
</dbReference>
<sequence>MLDAALQQAIHCVQQGGVLAYPTEAVYGLGCNPQQLAAVQRILELKQRPAHKGLILIAADWAQLSTWLQPLSAEVQARVMADYAYPITWLLPAATHVSPLIRGAHDSLAVRVTQHPTSRLLCQALGYPLISTSANRSHDAPARSAAEVRAYFADTLDYILDAPLGSANQPSEIRDALSNQLIRPA</sequence>
<evidence type="ECO:0000256" key="7">
    <source>
        <dbReference type="ARBA" id="ARBA00022840"/>
    </source>
</evidence>
<evidence type="ECO:0000256" key="9">
    <source>
        <dbReference type="HAMAP-Rule" id="MF_01852"/>
    </source>
</evidence>
<evidence type="ECO:0000259" key="10">
    <source>
        <dbReference type="PROSITE" id="PS51163"/>
    </source>
</evidence>
<keyword evidence="7 9" id="KW-0067">ATP-binding</keyword>
<accession>A0AA95H5C4</accession>
<dbReference type="Gene3D" id="3.90.870.10">
    <property type="entry name" value="DHBP synthase"/>
    <property type="match status" value="1"/>
</dbReference>
<feature type="domain" description="YrdC-like" evidence="10">
    <location>
        <begin position="3"/>
        <end position="185"/>
    </location>
</feature>
<keyword evidence="5 9" id="KW-0548">Nucleotidyltransferase</keyword>
<evidence type="ECO:0000256" key="3">
    <source>
        <dbReference type="ARBA" id="ARBA00022679"/>
    </source>
</evidence>
<comment type="function">
    <text evidence="9">Required for the formation of a threonylcarbamoyl group on adenosine at position 37 (t(6)A37) in tRNAs that read codons beginning with adenine. Catalyzes the conversion of L-threonine, HCO(3)(-)/CO(2) and ATP to give threonylcarbamoyl-AMP (TC-AMP) as the acyladenylate intermediate, with the release of diphosphate.</text>
</comment>
<dbReference type="InterPro" id="IPR017945">
    <property type="entry name" value="DHBP_synth_RibB-like_a/b_dom"/>
</dbReference>
<dbReference type="GO" id="GO:0000049">
    <property type="term" value="F:tRNA binding"/>
    <property type="evidence" value="ECO:0007669"/>
    <property type="project" value="TreeGrafter"/>
</dbReference>
<name>A0AA95H5C4_9GAMM</name>
<dbReference type="GO" id="GO:0003725">
    <property type="term" value="F:double-stranded RNA binding"/>
    <property type="evidence" value="ECO:0007669"/>
    <property type="project" value="InterPro"/>
</dbReference>
<dbReference type="PROSITE" id="PS51163">
    <property type="entry name" value="YRDC"/>
    <property type="match status" value="1"/>
</dbReference>
<reference evidence="11" key="1">
    <citation type="journal article" date="2023" name="Int. J. Mol. Sci.">
        <title>Metagenomics Revealed a New Genus 'Candidatus Thiocaldithrix dubininis' gen. nov., sp. nov. and a New Species 'Candidatus Thiothrix putei' sp. nov. in the Family Thiotrichaceae, Some Members of Which Have Traits of Both Na+- and H+-Motive Energetics.</title>
        <authorList>
            <person name="Ravin N.V."/>
            <person name="Muntyan M.S."/>
            <person name="Smolyakov D.D."/>
            <person name="Rudenko T.S."/>
            <person name="Beletsky A.V."/>
            <person name="Mardanov A.V."/>
            <person name="Grabovich M.Y."/>
        </authorList>
    </citation>
    <scope>NUCLEOTIDE SEQUENCE</scope>
    <source>
        <strain evidence="11">GKL-01</strain>
    </source>
</reference>
<dbReference type="AlphaFoldDB" id="A0AA95H5C4"/>
<dbReference type="Pfam" id="PF01300">
    <property type="entry name" value="Sua5_yciO_yrdC"/>
    <property type="match status" value="1"/>
</dbReference>
<protein>
    <recommendedName>
        <fullName evidence="9">Threonylcarbamoyl-AMP synthase</fullName>
        <shortName evidence="9">TC-AMP synthase</shortName>
        <ecNumber evidence="9">2.7.7.87</ecNumber>
    </recommendedName>
    <alternativeName>
        <fullName evidence="9">L-threonylcarbamoyladenylate synthase</fullName>
    </alternativeName>
    <alternativeName>
        <fullName evidence="9">t(6)A37 threonylcarbamoyladenosine biosynthesis protein TsaC</fullName>
    </alternativeName>
    <alternativeName>
        <fullName evidence="9">tRNA threonylcarbamoyladenosine biosynthesis protein TsaC</fullName>
    </alternativeName>
</protein>
<evidence type="ECO:0000256" key="2">
    <source>
        <dbReference type="ARBA" id="ARBA00022490"/>
    </source>
</evidence>